<dbReference type="SUPFAM" id="SSF51126">
    <property type="entry name" value="Pectin lyase-like"/>
    <property type="match status" value="2"/>
</dbReference>
<protein>
    <submittedName>
        <fullName evidence="3">Uncharacterized protein</fullName>
    </submittedName>
</protein>
<gene>
    <name evidence="3" type="ORF">McpCs1_13200</name>
</gene>
<evidence type="ECO:0000313" key="4">
    <source>
        <dbReference type="Proteomes" id="UP001283212"/>
    </source>
</evidence>
<organism evidence="3 4">
    <name type="scientific">Methanorbis rubei</name>
    <dbReference type="NCBI Taxonomy" id="3028300"/>
    <lineage>
        <taxon>Archaea</taxon>
        <taxon>Methanobacteriati</taxon>
        <taxon>Methanobacteriota</taxon>
        <taxon>Stenosarchaea group</taxon>
        <taxon>Methanomicrobia</taxon>
        <taxon>Methanomicrobiales</taxon>
        <taxon>Methanocorpusculaceae</taxon>
        <taxon>Methanorbis</taxon>
    </lineage>
</organism>
<evidence type="ECO:0000313" key="3">
    <source>
        <dbReference type="EMBL" id="MDV0443935.1"/>
    </source>
</evidence>
<dbReference type="InterPro" id="IPR042229">
    <property type="entry name" value="Listeria/Bacterioides_rpt_sf"/>
</dbReference>
<keyword evidence="2" id="KW-1133">Transmembrane helix</keyword>
<proteinExistence type="predicted"/>
<accession>A0AAE4MFF0</accession>
<name>A0AAE4MFF0_9EURY</name>
<dbReference type="InterPro" id="IPR011050">
    <property type="entry name" value="Pectin_lyase_fold/virulence"/>
</dbReference>
<dbReference type="Pfam" id="PF09479">
    <property type="entry name" value="Flg_new"/>
    <property type="match status" value="1"/>
</dbReference>
<keyword evidence="2" id="KW-0812">Transmembrane</keyword>
<sequence length="1303" mass="137365">MCADIMRFMVQGTKCSTTGRKLRHGFVLAVLVLIFCSVLMAGAVSADGAVEYWVSPGGTGDGTKDNPTYLQNVLTKIETDAPSLPATYTIHMLEGKYTFTTGGYNYIMVNQTDKKNLILVGEELGKVDVQSQIFINGRSDKDFGPEILTFKNIVFNLSAPDYSMTISSADTQSVYQHGEAGAILFGGSSGLDITGIGTTRYGHNVLVENCIFLGNYTGSGKLTYGILSPAGSGVRNVTVISSTFSGGYNGISFYGEGLTVRSSKISEMESGGINIADGQGKNVTISDSEINVTKYAVRTSQNVTIVNSTLVCTNSSYTEGTIALRNTSGGVSIQNSVLLGSTLICFSKGYNPTSFDAQYNFWGMIDGTMKNPTGDGIFGGTITAYPNRASVLPYYTALDQNGMIDKDSLSTTIALIPGTNVTGVTWTGNNAGWNLTLDKTASGDVNSPKNYQITTPFTLTSIKINGVSYVNLDGDYQKIILASPQPWTGMNMANVWVANSNNVTLDKLNLQSVETTEHTGPTLYDVYFVYSPNSTLSNSIIDLSKMKVNPAETKVDTILFQDCANSVVYNNTLWTGPSTLHNSIGIDVIFPKDRSSACPILVKNNTIYLGKSGGGLGSIGVMLYCDDTKTAVLDQATIEGNIISTDSDVYRKIGIGIYKVKHISGQTPDSINILGNTIDLSKGTSSAGNDSLIFIGNYVNATLNLNVHDNIFTGDGKSSVIYVDSNSIGEVTLKGSIYNNAFTGFGTPGVTLPTNSADLKWNAIPSGTITYGTGDKAHIAVGDVKAGNWWGDWSSGKKNPTGYLTYATPAEAKAAGLPVADLYPLVTVGAAPTKTIIVTGNFSVAANVAGAQGTLHAKFSDDSSGTFTWTPDGSGVITSSSATTGSSFTYNAVKTGTANLTVSADGVQKTVLITVYNVTSPEPIQEPIKEANGNTSITVSTGNFIEADPTEDHKAIIEDKNSGATMVVTFNEKPQMTDKTVEGNVTAVGVIYPPDVAVTPPEGGAKVPKKASYQLNLSLGNVTSILPIISPDYDADVSLLILSQGYTAATMITASAPANHNLDEINSNITAGGILVNFTVPKEWVDAIGRNNIKAFHVKNGKVDMLDIVYMSPDPTDPVTITVKGNEFSAIVLAAYTGANPGPNPGPQPVSSSSDGNMENAFRVLFDAKGGSFVQPATGLSYGDRVPEPVTPTKDGYVFGGWYKDEAMNILWIFKEDALPGDMTLYAKWISGSTGATTQQQSAAITQPTASATQKQTSSATAVTSAATTSSAGVSPTMTQAPAPIAGLLVGLFAAGFFLRRKE</sequence>
<comment type="caution">
    <text evidence="3">The sequence shown here is derived from an EMBL/GenBank/DDBJ whole genome shotgun (WGS) entry which is preliminary data.</text>
</comment>
<dbReference type="NCBIfam" id="TIGR02543">
    <property type="entry name" value="List_Bact_rpt"/>
    <property type="match status" value="1"/>
</dbReference>
<evidence type="ECO:0000256" key="1">
    <source>
        <dbReference type="ARBA" id="ARBA00004196"/>
    </source>
</evidence>
<comment type="subcellular location">
    <subcellularLocation>
        <location evidence="1">Cell envelope</location>
    </subcellularLocation>
</comment>
<dbReference type="InterPro" id="IPR006626">
    <property type="entry name" value="PbH1"/>
</dbReference>
<dbReference type="Proteomes" id="UP001283212">
    <property type="component" value="Unassembled WGS sequence"/>
</dbReference>
<keyword evidence="4" id="KW-1185">Reference proteome</keyword>
<dbReference type="InterPro" id="IPR013378">
    <property type="entry name" value="InlB-like_B-rpt"/>
</dbReference>
<dbReference type="Gene3D" id="2.60.40.4270">
    <property type="entry name" value="Listeria-Bacteroides repeat domain"/>
    <property type="match status" value="1"/>
</dbReference>
<dbReference type="SMART" id="SM00710">
    <property type="entry name" value="PbH1"/>
    <property type="match status" value="7"/>
</dbReference>
<keyword evidence="2" id="KW-0472">Membrane</keyword>
<feature type="transmembrane region" description="Helical" evidence="2">
    <location>
        <begin position="1281"/>
        <end position="1299"/>
    </location>
</feature>
<reference evidence="3 4" key="1">
    <citation type="submission" date="2023-06" db="EMBL/GenBank/DDBJ databases">
        <title>Genome sequence of Methancorpusculaceae sp. Cs1.</title>
        <authorList>
            <person name="Protasov E."/>
            <person name="Platt K."/>
            <person name="Poehlein A."/>
            <person name="Daniel R."/>
            <person name="Brune A."/>
        </authorList>
    </citation>
    <scope>NUCLEOTIDE SEQUENCE [LARGE SCALE GENOMIC DNA]</scope>
    <source>
        <strain evidence="3 4">Cs1</strain>
    </source>
</reference>
<dbReference type="EMBL" id="JAWDKB010000005">
    <property type="protein sequence ID" value="MDV0443935.1"/>
    <property type="molecule type" value="Genomic_DNA"/>
</dbReference>
<evidence type="ECO:0000256" key="2">
    <source>
        <dbReference type="SAM" id="Phobius"/>
    </source>
</evidence>